<evidence type="ECO:0000313" key="2">
    <source>
        <dbReference type="EnsemblPlants" id="Kaladp0063s0039.1.v1.1"/>
    </source>
</evidence>
<dbReference type="GO" id="GO:0032934">
    <property type="term" value="F:sterol binding"/>
    <property type="evidence" value="ECO:0007669"/>
    <property type="project" value="TreeGrafter"/>
</dbReference>
<name>A0A7N0UER9_KALFE</name>
<dbReference type="PANTHER" id="PTHR10972:SF102">
    <property type="entry name" value="OXYSTEROL-BINDING PROTEIN"/>
    <property type="match status" value="1"/>
</dbReference>
<reference evidence="2" key="1">
    <citation type="submission" date="2021-01" db="UniProtKB">
        <authorList>
            <consortium name="EnsemblPlants"/>
        </authorList>
    </citation>
    <scope>IDENTIFICATION</scope>
</reference>
<dbReference type="PANTHER" id="PTHR10972">
    <property type="entry name" value="OXYSTEROL-BINDING PROTEIN-RELATED"/>
    <property type="match status" value="1"/>
</dbReference>
<dbReference type="OMA" id="YNAMESI"/>
<accession>A0A7N0UER9</accession>
<dbReference type="Proteomes" id="UP000594263">
    <property type="component" value="Unplaced"/>
</dbReference>
<dbReference type="Gramene" id="Kaladp0063s0039.1.v1.1">
    <property type="protein sequence ID" value="Kaladp0063s0039.1.v1.1"/>
    <property type="gene ID" value="Kaladp0063s0039.v1.1"/>
</dbReference>
<proteinExistence type="inferred from homology"/>
<dbReference type="Gene3D" id="3.30.70.3490">
    <property type="match status" value="1"/>
</dbReference>
<dbReference type="GO" id="GO:0016020">
    <property type="term" value="C:membrane"/>
    <property type="evidence" value="ECO:0007669"/>
    <property type="project" value="TreeGrafter"/>
</dbReference>
<sequence length="147" mass="16976">MIKGRIFESSTLKTICEINGHWDRTVSVKNVDNGKQKIIYNAMESISGLKIPTVKHPTEVSDRESARVWGEVSQGIKSKNWEKAREAKRDIEEKERELARERKRKGEIWSPKHFTVSYSKEKGWECSPRQKWVPSAPIVFPTQLPAV</sequence>
<evidence type="ECO:0000313" key="3">
    <source>
        <dbReference type="Proteomes" id="UP000594263"/>
    </source>
</evidence>
<dbReference type="AlphaFoldDB" id="A0A7N0UER9"/>
<evidence type="ECO:0000256" key="1">
    <source>
        <dbReference type="ARBA" id="ARBA00008842"/>
    </source>
</evidence>
<dbReference type="InterPro" id="IPR000648">
    <property type="entry name" value="Oxysterol-bd"/>
</dbReference>
<evidence type="ECO:0008006" key="4">
    <source>
        <dbReference type="Google" id="ProtNLM"/>
    </source>
</evidence>
<dbReference type="InterPro" id="IPR037239">
    <property type="entry name" value="OSBP_sf"/>
</dbReference>
<keyword evidence="3" id="KW-1185">Reference proteome</keyword>
<dbReference type="SUPFAM" id="SSF144000">
    <property type="entry name" value="Oxysterol-binding protein-like"/>
    <property type="match status" value="1"/>
</dbReference>
<comment type="similarity">
    <text evidence="1">Belongs to the OSBP family.</text>
</comment>
<protein>
    <recommendedName>
        <fullName evidence="4">Oxysterol-binding protein</fullName>
    </recommendedName>
</protein>
<dbReference type="GO" id="GO:0005829">
    <property type="term" value="C:cytosol"/>
    <property type="evidence" value="ECO:0007669"/>
    <property type="project" value="TreeGrafter"/>
</dbReference>
<dbReference type="EnsemblPlants" id="Kaladp0063s0039.1.v1.1">
    <property type="protein sequence ID" value="Kaladp0063s0039.1.v1.1"/>
    <property type="gene ID" value="Kaladp0063s0039.v1.1"/>
</dbReference>
<organism evidence="2 3">
    <name type="scientific">Kalanchoe fedtschenkoi</name>
    <name type="common">Lavender scallops</name>
    <name type="synonym">South American air plant</name>
    <dbReference type="NCBI Taxonomy" id="63787"/>
    <lineage>
        <taxon>Eukaryota</taxon>
        <taxon>Viridiplantae</taxon>
        <taxon>Streptophyta</taxon>
        <taxon>Embryophyta</taxon>
        <taxon>Tracheophyta</taxon>
        <taxon>Spermatophyta</taxon>
        <taxon>Magnoliopsida</taxon>
        <taxon>eudicotyledons</taxon>
        <taxon>Gunneridae</taxon>
        <taxon>Pentapetalae</taxon>
        <taxon>Saxifragales</taxon>
        <taxon>Crassulaceae</taxon>
        <taxon>Kalanchoe</taxon>
    </lineage>
</organism>
<dbReference type="FunFam" id="3.30.70.3490:FF:000007">
    <property type="entry name" value="Oxysterol-binding protein-related protein 4B"/>
    <property type="match status" value="1"/>
</dbReference>